<sequence length="170" mass="18371">MGPLAKDDPSPHINVYTSAAETPPHSLAENRDTFPAIHGQSGHGCSFLQTGKDLAKENEKHSLRFGPASSRRRPSGSAISVLRPGHHPLHPSGFRATTVVHETPRSNTKGEVWLYSSPLLPLNFQGGEVQLSSSPSQGIFFPIQALPSFKQACLEKTATTFQKAAKQEHA</sequence>
<reference evidence="2" key="1">
    <citation type="submission" date="2020-03" db="EMBL/GenBank/DDBJ databases">
        <authorList>
            <person name="Weist P."/>
        </authorList>
    </citation>
    <scope>NUCLEOTIDE SEQUENCE</scope>
</reference>
<keyword evidence="3" id="KW-1185">Reference proteome</keyword>
<evidence type="ECO:0000313" key="3">
    <source>
        <dbReference type="Proteomes" id="UP001153269"/>
    </source>
</evidence>
<dbReference type="Proteomes" id="UP001153269">
    <property type="component" value="Unassembled WGS sequence"/>
</dbReference>
<organism evidence="2 3">
    <name type="scientific">Pleuronectes platessa</name>
    <name type="common">European plaice</name>
    <dbReference type="NCBI Taxonomy" id="8262"/>
    <lineage>
        <taxon>Eukaryota</taxon>
        <taxon>Metazoa</taxon>
        <taxon>Chordata</taxon>
        <taxon>Craniata</taxon>
        <taxon>Vertebrata</taxon>
        <taxon>Euteleostomi</taxon>
        <taxon>Actinopterygii</taxon>
        <taxon>Neopterygii</taxon>
        <taxon>Teleostei</taxon>
        <taxon>Neoteleostei</taxon>
        <taxon>Acanthomorphata</taxon>
        <taxon>Carangaria</taxon>
        <taxon>Pleuronectiformes</taxon>
        <taxon>Pleuronectoidei</taxon>
        <taxon>Pleuronectidae</taxon>
        <taxon>Pleuronectes</taxon>
    </lineage>
</organism>
<feature type="region of interest" description="Disordered" evidence="1">
    <location>
        <begin position="62"/>
        <end position="90"/>
    </location>
</feature>
<proteinExistence type="predicted"/>
<name>A0A9N7W4L0_PLEPL</name>
<accession>A0A9N7W4L0</accession>
<protein>
    <submittedName>
        <fullName evidence="2">Uncharacterized protein</fullName>
    </submittedName>
</protein>
<evidence type="ECO:0000256" key="1">
    <source>
        <dbReference type="SAM" id="MobiDB-lite"/>
    </source>
</evidence>
<dbReference type="EMBL" id="CADEAL010004477">
    <property type="protein sequence ID" value="CAB1460421.1"/>
    <property type="molecule type" value="Genomic_DNA"/>
</dbReference>
<gene>
    <name evidence="2" type="ORF">PLEPLA_LOCUS48272</name>
</gene>
<dbReference type="AlphaFoldDB" id="A0A9N7W4L0"/>
<feature type="compositionally biased region" description="Basic and acidic residues" evidence="1">
    <location>
        <begin position="1"/>
        <end position="10"/>
    </location>
</feature>
<feature type="region of interest" description="Disordered" evidence="1">
    <location>
        <begin position="1"/>
        <end position="38"/>
    </location>
</feature>
<comment type="caution">
    <text evidence="2">The sequence shown here is derived from an EMBL/GenBank/DDBJ whole genome shotgun (WGS) entry which is preliminary data.</text>
</comment>
<evidence type="ECO:0000313" key="2">
    <source>
        <dbReference type="EMBL" id="CAB1460421.1"/>
    </source>
</evidence>